<feature type="chain" id="PRO_5015726177" description="Tim44-like domain-containing protein" evidence="3">
    <location>
        <begin position="28"/>
        <end position="334"/>
    </location>
</feature>
<dbReference type="Proteomes" id="UP000245137">
    <property type="component" value="Unassembled WGS sequence"/>
</dbReference>
<feature type="compositionally biased region" description="Low complexity" evidence="1">
    <location>
        <begin position="75"/>
        <end position="89"/>
    </location>
</feature>
<evidence type="ECO:0000313" key="5">
    <source>
        <dbReference type="EMBL" id="PWB93118.1"/>
    </source>
</evidence>
<dbReference type="AlphaFoldDB" id="A0A2U1SNC8"/>
<feature type="signal peptide" evidence="3">
    <location>
        <begin position="1"/>
        <end position="27"/>
    </location>
</feature>
<feature type="transmembrane region" description="Helical" evidence="2">
    <location>
        <begin position="129"/>
        <end position="150"/>
    </location>
</feature>
<dbReference type="Pfam" id="PF04280">
    <property type="entry name" value="Tim44"/>
    <property type="match status" value="1"/>
</dbReference>
<dbReference type="InterPro" id="IPR007379">
    <property type="entry name" value="Tim44-like_dom"/>
</dbReference>
<accession>A0A2U1SNC8</accession>
<gene>
    <name evidence="5" type="ORF">C5689_14785</name>
</gene>
<proteinExistence type="predicted"/>
<name>A0A2U1SNC8_METSR</name>
<dbReference type="PANTHER" id="PTHR41542">
    <property type="entry name" value="BLL5807 PROTEIN"/>
    <property type="match status" value="1"/>
</dbReference>
<reference evidence="5 6" key="1">
    <citation type="journal article" date="2018" name="Appl. Microbiol. Biotechnol.">
        <title>Co-cultivation of the strictly anaerobic methanogen Methanosarcina barkeri with aerobic methanotrophs in an oxygen-limited membrane bioreactor.</title>
        <authorList>
            <person name="In 't Zandt M.H."/>
            <person name="van den Bosch T.J.M."/>
            <person name="Rijkers R."/>
            <person name="van Kessel M.A.H.J."/>
            <person name="Jetten M.S.M."/>
            <person name="Welte C.U."/>
        </authorList>
    </citation>
    <scope>NUCLEOTIDE SEQUENCE [LARGE SCALE GENOMIC DNA]</scope>
    <source>
        <strain evidence="5 6">DSM 17706</strain>
    </source>
</reference>
<keyword evidence="2" id="KW-0472">Membrane</keyword>
<keyword evidence="6" id="KW-1185">Reference proteome</keyword>
<dbReference type="Gene3D" id="3.10.450.240">
    <property type="match status" value="1"/>
</dbReference>
<dbReference type="RefSeq" id="WP_108918027.1">
    <property type="nucleotide sequence ID" value="NZ_BGJY01000014.1"/>
</dbReference>
<sequence>MSTWTSNAKSLPALALAALIAFAPALAEAKMGGGASSGSRGSRSFTAPPATTTAPRPAAPMERSVAPQPAPQPQAQPAAPQRPAAAPAANPAGGAFGRGLLGGLAGGLLGAGLFGLLSGNGLMGGLGGLASIIGLLVQIAIIVVLARLAFQWFAGRRFAGAMGGAGGGSRPSAFAFTGGGTGLGGGAAAARHAASEPLSLRPEDFNSFERVLSDAQSAYSQEDIGRLHDLATPEMVSYFSDDIRANAREGVINRISEVKLLQGDLSEAWREGQDEYATVAMRFALIDLFIDRATGKIVSGDASQPTQSTEVWTFRRPAGEGPEAWKLSAIQQTA</sequence>
<feature type="region of interest" description="Disordered" evidence="1">
    <location>
        <begin position="31"/>
        <end position="89"/>
    </location>
</feature>
<evidence type="ECO:0000256" key="3">
    <source>
        <dbReference type="SAM" id="SignalP"/>
    </source>
</evidence>
<evidence type="ECO:0000313" key="6">
    <source>
        <dbReference type="Proteomes" id="UP000245137"/>
    </source>
</evidence>
<comment type="caution">
    <text evidence="5">The sequence shown here is derived from an EMBL/GenBank/DDBJ whole genome shotgun (WGS) entry which is preliminary data.</text>
</comment>
<dbReference type="InterPro" id="IPR032710">
    <property type="entry name" value="NTF2-like_dom_sf"/>
</dbReference>
<dbReference type="OrthoDB" id="9780873at2"/>
<evidence type="ECO:0000256" key="1">
    <source>
        <dbReference type="SAM" id="MobiDB-lite"/>
    </source>
</evidence>
<protein>
    <recommendedName>
        <fullName evidence="4">Tim44-like domain-containing protein</fullName>
    </recommendedName>
</protein>
<dbReference type="PANTHER" id="PTHR41542:SF1">
    <property type="entry name" value="BLL5807 PROTEIN"/>
    <property type="match status" value="1"/>
</dbReference>
<dbReference type="SMART" id="SM00978">
    <property type="entry name" value="Tim44"/>
    <property type="match status" value="1"/>
</dbReference>
<organism evidence="5 6">
    <name type="scientific">Methylosinus sporium</name>
    <dbReference type="NCBI Taxonomy" id="428"/>
    <lineage>
        <taxon>Bacteria</taxon>
        <taxon>Pseudomonadati</taxon>
        <taxon>Pseudomonadota</taxon>
        <taxon>Alphaproteobacteria</taxon>
        <taxon>Hyphomicrobiales</taxon>
        <taxon>Methylocystaceae</taxon>
        <taxon>Methylosinus</taxon>
    </lineage>
</organism>
<feature type="compositionally biased region" description="Low complexity" evidence="1">
    <location>
        <begin position="37"/>
        <end position="60"/>
    </location>
</feature>
<evidence type="ECO:0000259" key="4">
    <source>
        <dbReference type="SMART" id="SM00978"/>
    </source>
</evidence>
<feature type="transmembrane region" description="Helical" evidence="2">
    <location>
        <begin position="99"/>
        <end position="117"/>
    </location>
</feature>
<feature type="domain" description="Tim44-like" evidence="4">
    <location>
        <begin position="186"/>
        <end position="332"/>
    </location>
</feature>
<dbReference type="EMBL" id="PUIV01000028">
    <property type="protein sequence ID" value="PWB93118.1"/>
    <property type="molecule type" value="Genomic_DNA"/>
</dbReference>
<keyword evidence="2" id="KW-0812">Transmembrane</keyword>
<evidence type="ECO:0000256" key="2">
    <source>
        <dbReference type="SAM" id="Phobius"/>
    </source>
</evidence>
<keyword evidence="2" id="KW-1133">Transmembrane helix</keyword>
<dbReference type="SUPFAM" id="SSF54427">
    <property type="entry name" value="NTF2-like"/>
    <property type="match status" value="1"/>
</dbReference>
<keyword evidence="3" id="KW-0732">Signal</keyword>